<dbReference type="PANTHER" id="PTHR37984:SF5">
    <property type="entry name" value="PROTEIN NYNRIN-LIKE"/>
    <property type="match status" value="1"/>
</dbReference>
<dbReference type="Gene3D" id="3.30.70.270">
    <property type="match status" value="2"/>
</dbReference>
<dbReference type="InterPro" id="IPR043128">
    <property type="entry name" value="Rev_trsase/Diguanyl_cyclase"/>
</dbReference>
<dbReference type="SUPFAM" id="SSF56672">
    <property type="entry name" value="DNA/RNA polymerases"/>
    <property type="match status" value="1"/>
</dbReference>
<keyword evidence="3" id="KW-0695">RNA-directed DNA polymerase</keyword>
<dbReference type="InterPro" id="IPR041577">
    <property type="entry name" value="RT_RNaseH_2"/>
</dbReference>
<dbReference type="EMBL" id="BQNB010009392">
    <property type="protein sequence ID" value="GJS62883.1"/>
    <property type="molecule type" value="Genomic_DNA"/>
</dbReference>
<keyword evidence="3" id="KW-0548">Nucleotidyltransferase</keyword>
<keyword evidence="1" id="KW-0511">Multifunctional enzyme</keyword>
<dbReference type="PANTHER" id="PTHR37984">
    <property type="entry name" value="PROTEIN CBG26694"/>
    <property type="match status" value="1"/>
</dbReference>
<organism evidence="3 4">
    <name type="scientific">Tanacetum coccineum</name>
    <dbReference type="NCBI Taxonomy" id="301880"/>
    <lineage>
        <taxon>Eukaryota</taxon>
        <taxon>Viridiplantae</taxon>
        <taxon>Streptophyta</taxon>
        <taxon>Embryophyta</taxon>
        <taxon>Tracheophyta</taxon>
        <taxon>Spermatophyta</taxon>
        <taxon>Magnoliopsida</taxon>
        <taxon>eudicotyledons</taxon>
        <taxon>Gunneridae</taxon>
        <taxon>Pentapetalae</taxon>
        <taxon>asterids</taxon>
        <taxon>campanulids</taxon>
        <taxon>Asterales</taxon>
        <taxon>Asteraceae</taxon>
        <taxon>Asteroideae</taxon>
        <taxon>Anthemideae</taxon>
        <taxon>Anthemidinae</taxon>
        <taxon>Tanacetum</taxon>
    </lineage>
</organism>
<reference evidence="3" key="1">
    <citation type="journal article" date="2022" name="Int. J. Mol. Sci.">
        <title>Draft Genome of Tanacetum Coccineum: Genomic Comparison of Closely Related Tanacetum-Family Plants.</title>
        <authorList>
            <person name="Yamashiro T."/>
            <person name="Shiraishi A."/>
            <person name="Nakayama K."/>
            <person name="Satake H."/>
        </authorList>
    </citation>
    <scope>NUCLEOTIDE SEQUENCE</scope>
</reference>
<feature type="domain" description="Reverse transcriptase/retrotransposon-derived protein RNase H-like" evidence="2">
    <location>
        <begin position="496"/>
        <end position="545"/>
    </location>
</feature>
<evidence type="ECO:0000313" key="3">
    <source>
        <dbReference type="EMBL" id="GJS62883.1"/>
    </source>
</evidence>
<keyword evidence="4" id="KW-1185">Reference proteome</keyword>
<evidence type="ECO:0000256" key="1">
    <source>
        <dbReference type="ARBA" id="ARBA00023268"/>
    </source>
</evidence>
<keyword evidence="3" id="KW-0808">Transferase</keyword>
<gene>
    <name evidence="3" type="ORF">Tco_0677447</name>
</gene>
<evidence type="ECO:0000259" key="2">
    <source>
        <dbReference type="Pfam" id="PF17919"/>
    </source>
</evidence>
<proteinExistence type="predicted"/>
<sequence length="546" mass="60853">MKHQQAVVDPLLVRHHQIEPSTPGMLDRGVRWLYVARQKGYTSPCGSTHDCCGRMECGSNKDQAETLMVSAHGGFGRDCCRVILGRNPAKPRPLGARHNCFCGLISREAGVVSISFILLFHSSLLSAGLKAAVDTIPTDSPEQVFREEYLRRWCLGSKLLHHSLFILGLERFNKQKRAVPIEKGSSPIDAEKLISHMRRDLRHSEGDALAWWKPIAGQRRRCVGPYLDMGELTKSFRFFGFFLESRARALEEGVSQPFHRQRASENSTEYMQRFLRLAGFLGQAAATKQKSAKEHSLGLISPILDHNNESNIASGNRNPGLRRDQKVTRRFASSPGYPLRVYTNQFAPHVGRTHPGELSVVAAGTCFMCGQAGNPSERDWQEEPGARSSGHADKEARRTGLFFCTYSGSAAIYVPEILKKTRGASSAHGFVLQILRQEKLYAKFSKCEFWLSKVAFLGHIVSAEGITMDPAKIRKGISRLALPLTKLMRKGEKFVWNEEREKSFEELKQRLVSAPILTLPSGSGGFQIYSDASKKGLGCVLMEHGK</sequence>
<dbReference type="InterPro" id="IPR043502">
    <property type="entry name" value="DNA/RNA_pol_sf"/>
</dbReference>
<reference evidence="3" key="2">
    <citation type="submission" date="2022-01" db="EMBL/GenBank/DDBJ databases">
        <authorList>
            <person name="Yamashiro T."/>
            <person name="Shiraishi A."/>
            <person name="Satake H."/>
            <person name="Nakayama K."/>
        </authorList>
    </citation>
    <scope>NUCLEOTIDE SEQUENCE</scope>
</reference>
<dbReference type="InterPro" id="IPR050951">
    <property type="entry name" value="Retrovirus_Pol_polyprotein"/>
</dbReference>
<accession>A0ABQ4XD29</accession>
<dbReference type="Pfam" id="PF17919">
    <property type="entry name" value="RT_RNaseH_2"/>
    <property type="match status" value="1"/>
</dbReference>
<evidence type="ECO:0000313" key="4">
    <source>
        <dbReference type="Proteomes" id="UP001151760"/>
    </source>
</evidence>
<dbReference type="GO" id="GO:0003964">
    <property type="term" value="F:RNA-directed DNA polymerase activity"/>
    <property type="evidence" value="ECO:0007669"/>
    <property type="project" value="UniProtKB-KW"/>
</dbReference>
<comment type="caution">
    <text evidence="3">The sequence shown here is derived from an EMBL/GenBank/DDBJ whole genome shotgun (WGS) entry which is preliminary data.</text>
</comment>
<name>A0ABQ4XD29_9ASTR</name>
<dbReference type="Proteomes" id="UP001151760">
    <property type="component" value="Unassembled WGS sequence"/>
</dbReference>
<protein>
    <submittedName>
        <fullName evidence="3">Reverse transcriptase domain-containing protein</fullName>
    </submittedName>
</protein>